<feature type="non-terminal residue" evidence="6">
    <location>
        <position position="71"/>
    </location>
</feature>
<dbReference type="InterPro" id="IPR013986">
    <property type="entry name" value="DExx_box_DNA_helicase_dom_sf"/>
</dbReference>
<reference evidence="6 7" key="1">
    <citation type="journal article" date="2018" name="Nat. Biotechnol.">
        <title>A standardized bacterial taxonomy based on genome phylogeny substantially revises the tree of life.</title>
        <authorList>
            <person name="Parks D.H."/>
            <person name="Chuvochina M."/>
            <person name="Waite D.W."/>
            <person name="Rinke C."/>
            <person name="Skarshewski A."/>
            <person name="Chaumeil P.A."/>
            <person name="Hugenholtz P."/>
        </authorList>
    </citation>
    <scope>NUCLEOTIDE SEQUENCE [LARGE SCALE GENOMIC DNA]</scope>
    <source>
        <strain evidence="6">UBA9049</strain>
    </source>
</reference>
<dbReference type="Gene3D" id="1.10.10.160">
    <property type="match status" value="1"/>
</dbReference>
<protein>
    <submittedName>
        <fullName evidence="6">Uncharacterized protein</fullName>
    </submittedName>
</protein>
<keyword evidence="4" id="KW-0067">ATP-binding</keyword>
<dbReference type="Pfam" id="PF04257">
    <property type="entry name" value="Exonuc_V_gamma"/>
    <property type="match status" value="1"/>
</dbReference>
<feature type="compositionally biased region" description="Polar residues" evidence="5">
    <location>
        <begin position="48"/>
        <end position="57"/>
    </location>
</feature>
<keyword evidence="3" id="KW-0347">Helicase</keyword>
<gene>
    <name evidence="6" type="ORF">DCF82_12940</name>
</gene>
<feature type="region of interest" description="Disordered" evidence="5">
    <location>
        <begin position="45"/>
        <end position="71"/>
    </location>
</feature>
<dbReference type="GO" id="GO:0016787">
    <property type="term" value="F:hydrolase activity"/>
    <property type="evidence" value="ECO:0007669"/>
    <property type="project" value="UniProtKB-KW"/>
</dbReference>
<evidence type="ECO:0000256" key="4">
    <source>
        <dbReference type="ARBA" id="ARBA00022840"/>
    </source>
</evidence>
<dbReference type="GO" id="GO:0004386">
    <property type="term" value="F:helicase activity"/>
    <property type="evidence" value="ECO:0007669"/>
    <property type="project" value="UniProtKB-KW"/>
</dbReference>
<dbReference type="EMBL" id="DLYI01000167">
    <property type="protein sequence ID" value="HAC28702.1"/>
    <property type="molecule type" value="Genomic_DNA"/>
</dbReference>
<keyword evidence="1" id="KW-0547">Nucleotide-binding</keyword>
<dbReference type="AlphaFoldDB" id="A0A3B8WL77"/>
<dbReference type="SUPFAM" id="SSF52540">
    <property type="entry name" value="P-loop containing nucleoside triphosphate hydrolases"/>
    <property type="match status" value="1"/>
</dbReference>
<dbReference type="Proteomes" id="UP000261325">
    <property type="component" value="Unassembled WGS sequence"/>
</dbReference>
<accession>A0A3B8WL77</accession>
<feature type="non-terminal residue" evidence="6">
    <location>
        <position position="1"/>
    </location>
</feature>
<proteinExistence type="predicted"/>
<dbReference type="GO" id="GO:0140097">
    <property type="term" value="F:catalytic activity, acting on DNA"/>
    <property type="evidence" value="ECO:0007669"/>
    <property type="project" value="UniProtKB-ARBA"/>
</dbReference>
<sequence>VFRADWLAAWEQGRDVVITARGEEKALDAETLWQPLLWRKLVEDTGSEAHTSRSQIHTRFMEQGQRISEPA</sequence>
<evidence type="ECO:0000256" key="5">
    <source>
        <dbReference type="SAM" id="MobiDB-lite"/>
    </source>
</evidence>
<evidence type="ECO:0000256" key="2">
    <source>
        <dbReference type="ARBA" id="ARBA00022801"/>
    </source>
</evidence>
<evidence type="ECO:0000256" key="3">
    <source>
        <dbReference type="ARBA" id="ARBA00022806"/>
    </source>
</evidence>
<name>A0A3B8WL77_MARNT</name>
<organism evidence="6 7">
    <name type="scientific">Marinobacter nauticus</name>
    <name type="common">Marinobacter hydrocarbonoclasticus</name>
    <name type="synonym">Marinobacter aquaeolei</name>
    <dbReference type="NCBI Taxonomy" id="2743"/>
    <lineage>
        <taxon>Bacteria</taxon>
        <taxon>Pseudomonadati</taxon>
        <taxon>Pseudomonadota</taxon>
        <taxon>Gammaproteobacteria</taxon>
        <taxon>Pseudomonadales</taxon>
        <taxon>Marinobacteraceae</taxon>
        <taxon>Marinobacter</taxon>
    </lineage>
</organism>
<dbReference type="InterPro" id="IPR027417">
    <property type="entry name" value="P-loop_NTPase"/>
</dbReference>
<evidence type="ECO:0000313" key="7">
    <source>
        <dbReference type="Proteomes" id="UP000261325"/>
    </source>
</evidence>
<keyword evidence="2" id="KW-0378">Hydrolase</keyword>
<comment type="caution">
    <text evidence="6">The sequence shown here is derived from an EMBL/GenBank/DDBJ whole genome shotgun (WGS) entry which is preliminary data.</text>
</comment>
<evidence type="ECO:0000313" key="6">
    <source>
        <dbReference type="EMBL" id="HAC28702.1"/>
    </source>
</evidence>
<evidence type="ECO:0000256" key="1">
    <source>
        <dbReference type="ARBA" id="ARBA00022741"/>
    </source>
</evidence>
<dbReference type="GO" id="GO:0005524">
    <property type="term" value="F:ATP binding"/>
    <property type="evidence" value="ECO:0007669"/>
    <property type="project" value="UniProtKB-KW"/>
</dbReference>